<reference evidence="2 3" key="1">
    <citation type="journal article" date="2022" name="Nat. Genet.">
        <title>Improved pea reference genome and pan-genome highlight genomic features and evolutionary characteristics.</title>
        <authorList>
            <person name="Yang T."/>
            <person name="Liu R."/>
            <person name="Luo Y."/>
            <person name="Hu S."/>
            <person name="Wang D."/>
            <person name="Wang C."/>
            <person name="Pandey M.K."/>
            <person name="Ge S."/>
            <person name="Xu Q."/>
            <person name="Li N."/>
            <person name="Li G."/>
            <person name="Huang Y."/>
            <person name="Saxena R.K."/>
            <person name="Ji Y."/>
            <person name="Li M."/>
            <person name="Yan X."/>
            <person name="He Y."/>
            <person name="Liu Y."/>
            <person name="Wang X."/>
            <person name="Xiang C."/>
            <person name="Varshney R.K."/>
            <person name="Ding H."/>
            <person name="Gao S."/>
            <person name="Zong X."/>
        </authorList>
    </citation>
    <scope>NUCLEOTIDE SEQUENCE [LARGE SCALE GENOMIC DNA]</scope>
    <source>
        <strain evidence="2 3">cv. Zhongwan 6</strain>
    </source>
</reference>
<dbReference type="Gramene" id="Psat03G0547800-T1">
    <property type="protein sequence ID" value="KAI5431316.1"/>
    <property type="gene ID" value="KIW84_035478"/>
</dbReference>
<dbReference type="EMBL" id="JAMSHJ010000003">
    <property type="protein sequence ID" value="KAI5431316.1"/>
    <property type="molecule type" value="Genomic_DNA"/>
</dbReference>
<comment type="caution">
    <text evidence="2">The sequence shown here is derived from an EMBL/GenBank/DDBJ whole genome shotgun (WGS) entry which is preliminary data.</text>
</comment>
<dbReference type="Proteomes" id="UP001058974">
    <property type="component" value="Chromosome 3"/>
</dbReference>
<organism evidence="2 3">
    <name type="scientific">Pisum sativum</name>
    <name type="common">Garden pea</name>
    <name type="synonym">Lathyrus oleraceus</name>
    <dbReference type="NCBI Taxonomy" id="3888"/>
    <lineage>
        <taxon>Eukaryota</taxon>
        <taxon>Viridiplantae</taxon>
        <taxon>Streptophyta</taxon>
        <taxon>Embryophyta</taxon>
        <taxon>Tracheophyta</taxon>
        <taxon>Spermatophyta</taxon>
        <taxon>Magnoliopsida</taxon>
        <taxon>eudicotyledons</taxon>
        <taxon>Gunneridae</taxon>
        <taxon>Pentapetalae</taxon>
        <taxon>rosids</taxon>
        <taxon>fabids</taxon>
        <taxon>Fabales</taxon>
        <taxon>Fabaceae</taxon>
        <taxon>Papilionoideae</taxon>
        <taxon>50 kb inversion clade</taxon>
        <taxon>NPAAA clade</taxon>
        <taxon>Hologalegina</taxon>
        <taxon>IRL clade</taxon>
        <taxon>Fabeae</taxon>
        <taxon>Lathyrus</taxon>
    </lineage>
</organism>
<gene>
    <name evidence="2" type="ORF">KIW84_035478</name>
</gene>
<accession>A0A9D5B620</accession>
<evidence type="ECO:0000313" key="2">
    <source>
        <dbReference type="EMBL" id="KAI5431316.1"/>
    </source>
</evidence>
<sequence>MLCSLESKEEPWVLDSRTSFRATSQKRFFKNYALGNLGKVYLGNEQSCEIMGKGVVKIKWNGSVWELKNVKHFLDLTKNLISLMATQQSSMEIIGRFQKVNFSGCSAFARWCYGSVAFSVWHFGSAFCIRIAYLHLPALRFVSAALQLRCCGSKLVLQALFCKLAFALLCRLVHVAVAATYAHAVMPRLYVMMLATCGVFGTELHTGSKLKLLMSTTNVLIANC</sequence>
<dbReference type="Pfam" id="PF22936">
    <property type="entry name" value="Pol_BBD"/>
    <property type="match status" value="1"/>
</dbReference>
<evidence type="ECO:0000259" key="1">
    <source>
        <dbReference type="Pfam" id="PF22936"/>
    </source>
</evidence>
<dbReference type="AlphaFoldDB" id="A0A9D5B620"/>
<keyword evidence="3" id="KW-1185">Reference proteome</keyword>
<feature type="domain" description="Retrovirus-related Pol polyprotein from transposon TNT 1-94-like beta-barrel" evidence="1">
    <location>
        <begin position="12"/>
        <end position="88"/>
    </location>
</feature>
<proteinExistence type="predicted"/>
<protein>
    <recommendedName>
        <fullName evidence="1">Retrovirus-related Pol polyprotein from transposon TNT 1-94-like beta-barrel domain-containing protein</fullName>
    </recommendedName>
</protein>
<evidence type="ECO:0000313" key="3">
    <source>
        <dbReference type="Proteomes" id="UP001058974"/>
    </source>
</evidence>
<dbReference type="InterPro" id="IPR054722">
    <property type="entry name" value="PolX-like_BBD"/>
</dbReference>
<name>A0A9D5B620_PEA</name>